<evidence type="ECO:0000313" key="2">
    <source>
        <dbReference type="WBParaSite" id="ES5_v2.g24213.t1"/>
    </source>
</evidence>
<name>A0AC34G4Q7_9BILA</name>
<protein>
    <submittedName>
        <fullName evidence="2">Uncharacterized protein</fullName>
    </submittedName>
</protein>
<evidence type="ECO:0000313" key="1">
    <source>
        <dbReference type="Proteomes" id="UP000887579"/>
    </source>
</evidence>
<reference evidence="2" key="1">
    <citation type="submission" date="2022-11" db="UniProtKB">
        <authorList>
            <consortium name="WormBaseParasite"/>
        </authorList>
    </citation>
    <scope>IDENTIFICATION</scope>
</reference>
<sequence>MGDQYEPIVFGGDPPPPPKTPQASDPFDDNHYEIPTFGNNKNKVPPPPPPPPAGKEKSIASDSLASHKGRLSYQDKHGGKNKKQKLNASAIKNYKKNKTKGSMQQDDLKSDVKSPNDPTGGDPFEEGGENNNNKKGRATKSFEKKSGGKSKSGVISVSNKPSAEGGTKTSAEVRSSMAATGTDGKPKRKKTAQ</sequence>
<organism evidence="1 2">
    <name type="scientific">Panagrolaimus sp. ES5</name>
    <dbReference type="NCBI Taxonomy" id="591445"/>
    <lineage>
        <taxon>Eukaryota</taxon>
        <taxon>Metazoa</taxon>
        <taxon>Ecdysozoa</taxon>
        <taxon>Nematoda</taxon>
        <taxon>Chromadorea</taxon>
        <taxon>Rhabditida</taxon>
        <taxon>Tylenchina</taxon>
        <taxon>Panagrolaimomorpha</taxon>
        <taxon>Panagrolaimoidea</taxon>
        <taxon>Panagrolaimidae</taxon>
        <taxon>Panagrolaimus</taxon>
    </lineage>
</organism>
<accession>A0AC34G4Q7</accession>
<dbReference type="Proteomes" id="UP000887579">
    <property type="component" value="Unplaced"/>
</dbReference>
<proteinExistence type="predicted"/>
<dbReference type="WBParaSite" id="ES5_v2.g24213.t1">
    <property type="protein sequence ID" value="ES5_v2.g24213.t1"/>
    <property type="gene ID" value="ES5_v2.g24213"/>
</dbReference>